<dbReference type="GO" id="GO:0055085">
    <property type="term" value="P:transmembrane transport"/>
    <property type="evidence" value="ECO:0007669"/>
    <property type="project" value="InterPro"/>
</dbReference>
<dbReference type="Gene3D" id="2.40.30.170">
    <property type="match status" value="1"/>
</dbReference>
<dbReference type="Pfam" id="PF25954">
    <property type="entry name" value="Beta-barrel_RND_2"/>
    <property type="match status" value="1"/>
</dbReference>
<evidence type="ECO:0000256" key="2">
    <source>
        <dbReference type="ARBA" id="ARBA00022692"/>
    </source>
</evidence>
<name>A0A0K1EDC7_CHOCO</name>
<dbReference type="PATRIC" id="fig|52.7.peg.2965"/>
<evidence type="ECO:0000313" key="9">
    <source>
        <dbReference type="EMBL" id="AKT38558.1"/>
    </source>
</evidence>
<dbReference type="RefSeq" id="WP_050430767.1">
    <property type="nucleotide sequence ID" value="NZ_CP012159.1"/>
</dbReference>
<dbReference type="InterPro" id="IPR050739">
    <property type="entry name" value="MFP"/>
</dbReference>
<dbReference type="InterPro" id="IPR058624">
    <property type="entry name" value="MdtA-like_HH"/>
</dbReference>
<dbReference type="KEGG" id="ccro:CMC5_027050"/>
<dbReference type="GO" id="GO:0016020">
    <property type="term" value="C:membrane"/>
    <property type="evidence" value="ECO:0007669"/>
    <property type="project" value="UniProtKB-SubCell"/>
</dbReference>
<dbReference type="OrthoDB" id="9811754at2"/>
<dbReference type="Pfam" id="PF25876">
    <property type="entry name" value="HH_MFP_RND"/>
    <property type="match status" value="1"/>
</dbReference>
<feature type="domain" description="Multidrug resistance protein MdtA-like barrel-sandwich hybrid" evidence="7">
    <location>
        <begin position="57"/>
        <end position="298"/>
    </location>
</feature>
<dbReference type="InterPro" id="IPR058625">
    <property type="entry name" value="MdtA-like_BSH"/>
</dbReference>
<comment type="subcellular location">
    <subcellularLocation>
        <location evidence="1">Membrane</location>
        <topology evidence="1">Single-pass membrane protein</topology>
    </subcellularLocation>
</comment>
<keyword evidence="4 5" id="KW-0472">Membrane</keyword>
<dbReference type="STRING" id="52.CMC5_027050"/>
<evidence type="ECO:0000259" key="6">
    <source>
        <dbReference type="Pfam" id="PF25876"/>
    </source>
</evidence>
<feature type="domain" description="Multidrug resistance protein MdtA-like alpha-helical hairpin" evidence="6">
    <location>
        <begin position="149"/>
        <end position="207"/>
    </location>
</feature>
<evidence type="ECO:0000259" key="7">
    <source>
        <dbReference type="Pfam" id="PF25917"/>
    </source>
</evidence>
<dbReference type="Gene3D" id="2.40.50.100">
    <property type="match status" value="1"/>
</dbReference>
<reference evidence="9 10" key="1">
    <citation type="submission" date="2015-07" db="EMBL/GenBank/DDBJ databases">
        <title>Genome analysis of myxobacterium Chondromyces crocatus Cm c5 reveals a high potential for natural compound synthesis and the genetic basis for the loss of fruiting body formation.</title>
        <authorList>
            <person name="Zaburannyi N."/>
            <person name="Bunk B."/>
            <person name="Maier J."/>
            <person name="Overmann J."/>
            <person name="Mueller R."/>
        </authorList>
    </citation>
    <scope>NUCLEOTIDE SEQUENCE [LARGE SCALE GENOMIC DNA]</scope>
    <source>
        <strain evidence="9 10">Cm c5</strain>
    </source>
</reference>
<protein>
    <submittedName>
        <fullName evidence="9">Hemolysin D</fullName>
    </submittedName>
</protein>
<dbReference type="Proteomes" id="UP000067626">
    <property type="component" value="Chromosome"/>
</dbReference>
<evidence type="ECO:0000256" key="5">
    <source>
        <dbReference type="SAM" id="Phobius"/>
    </source>
</evidence>
<feature type="domain" description="CusB-like beta-barrel" evidence="8">
    <location>
        <begin position="304"/>
        <end position="343"/>
    </location>
</feature>
<sequence length="400" mass="41627">MSSTLALPDATSPLAPRRALLLGVTGAITVLAGVGWWVTHRGLEFTDNAQIDAELLAVAPRVGGVVVKVSFEENQEVKTGEVLAELDDAPSKARLAQAEANLKVAIASAEAAEADAQVAEITALGNRSVTEASLQASRAGALSSKDQIAEGQARVTAAQAALQQATSEKERTVRLFEGGAISQAELDRVNTTFDSASAALTQAQAALSGLRSTAVAASSRVQEASARAVQAREVDVVVQQAQARARAARAQVATAQAARDLAALDLSYTTIRAPQDGVVSKKNIVVGQTLSAGAPVGQLVPTRQVWVTANFKETQLAHMHTGQPVMVRVDAYPGAPLKGELESFSAATGAKFALLPPDNASGNFTKVVQRLPVRVRLTEVPPGVALRPGMSAEIEVDTRL</sequence>
<feature type="transmembrane region" description="Helical" evidence="5">
    <location>
        <begin position="20"/>
        <end position="38"/>
    </location>
</feature>
<dbReference type="Gene3D" id="1.10.287.470">
    <property type="entry name" value="Helix hairpin bin"/>
    <property type="match status" value="1"/>
</dbReference>
<evidence type="ECO:0000256" key="1">
    <source>
        <dbReference type="ARBA" id="ARBA00004167"/>
    </source>
</evidence>
<evidence type="ECO:0000313" key="10">
    <source>
        <dbReference type="Proteomes" id="UP000067626"/>
    </source>
</evidence>
<dbReference type="SUPFAM" id="SSF111369">
    <property type="entry name" value="HlyD-like secretion proteins"/>
    <property type="match status" value="3"/>
</dbReference>
<dbReference type="Pfam" id="PF25917">
    <property type="entry name" value="BSH_RND"/>
    <property type="match status" value="1"/>
</dbReference>
<dbReference type="AlphaFoldDB" id="A0A0K1EDC7"/>
<proteinExistence type="predicted"/>
<dbReference type="EMBL" id="CP012159">
    <property type="protein sequence ID" value="AKT38558.1"/>
    <property type="molecule type" value="Genomic_DNA"/>
</dbReference>
<dbReference type="PANTHER" id="PTHR30386">
    <property type="entry name" value="MEMBRANE FUSION SUBUNIT OF EMRAB-TOLC MULTIDRUG EFFLUX PUMP"/>
    <property type="match status" value="1"/>
</dbReference>
<gene>
    <name evidence="9" type="ORF">CMC5_027050</name>
</gene>
<evidence type="ECO:0000259" key="8">
    <source>
        <dbReference type="Pfam" id="PF25954"/>
    </source>
</evidence>
<dbReference type="PRINTS" id="PR01490">
    <property type="entry name" value="RTXTOXIND"/>
</dbReference>
<dbReference type="InterPro" id="IPR058792">
    <property type="entry name" value="Beta-barrel_RND_2"/>
</dbReference>
<organism evidence="9 10">
    <name type="scientific">Chondromyces crocatus</name>
    <dbReference type="NCBI Taxonomy" id="52"/>
    <lineage>
        <taxon>Bacteria</taxon>
        <taxon>Pseudomonadati</taxon>
        <taxon>Myxococcota</taxon>
        <taxon>Polyangia</taxon>
        <taxon>Polyangiales</taxon>
        <taxon>Polyangiaceae</taxon>
        <taxon>Chondromyces</taxon>
    </lineage>
</organism>
<keyword evidence="3 5" id="KW-1133">Transmembrane helix</keyword>
<keyword evidence="10" id="KW-1185">Reference proteome</keyword>
<evidence type="ECO:0000256" key="3">
    <source>
        <dbReference type="ARBA" id="ARBA00022989"/>
    </source>
</evidence>
<accession>A0A0K1EDC7</accession>
<evidence type="ECO:0000256" key="4">
    <source>
        <dbReference type="ARBA" id="ARBA00023136"/>
    </source>
</evidence>
<dbReference type="PANTHER" id="PTHR30386:SF26">
    <property type="entry name" value="TRANSPORT PROTEIN COMB"/>
    <property type="match status" value="1"/>
</dbReference>
<keyword evidence="2 5" id="KW-0812">Transmembrane</keyword>